<organism evidence="4 5">
    <name type="scientific">Alkalibaculum sporogenes</name>
    <dbReference type="NCBI Taxonomy" id="2655001"/>
    <lineage>
        <taxon>Bacteria</taxon>
        <taxon>Bacillati</taxon>
        <taxon>Bacillota</taxon>
        <taxon>Clostridia</taxon>
        <taxon>Eubacteriales</taxon>
        <taxon>Eubacteriaceae</taxon>
        <taxon>Alkalibaculum</taxon>
    </lineage>
</organism>
<dbReference type="EMBL" id="WHNX01000008">
    <property type="protein sequence ID" value="MPW25541.1"/>
    <property type="molecule type" value="Genomic_DNA"/>
</dbReference>
<dbReference type="SUPFAM" id="SSF159774">
    <property type="entry name" value="YerB-like"/>
    <property type="match status" value="1"/>
</dbReference>
<proteinExistence type="predicted"/>
<evidence type="ECO:0000256" key="1">
    <source>
        <dbReference type="SAM" id="MobiDB-lite"/>
    </source>
</evidence>
<feature type="region of interest" description="Disordered" evidence="1">
    <location>
        <begin position="24"/>
        <end position="43"/>
    </location>
</feature>
<evidence type="ECO:0000313" key="4">
    <source>
        <dbReference type="EMBL" id="MPW25541.1"/>
    </source>
</evidence>
<dbReference type="PROSITE" id="PS51257">
    <property type="entry name" value="PROKAR_LIPOPROTEIN"/>
    <property type="match status" value="1"/>
</dbReference>
<dbReference type="Proteomes" id="UP000440004">
    <property type="component" value="Unassembled WGS sequence"/>
</dbReference>
<name>A0A6A7K894_9FIRM</name>
<feature type="domain" description="DUF3048" evidence="2">
    <location>
        <begin position="57"/>
        <end position="190"/>
    </location>
</feature>
<dbReference type="InterPro" id="IPR021416">
    <property type="entry name" value="DUF3048_N"/>
</dbReference>
<evidence type="ECO:0000259" key="3">
    <source>
        <dbReference type="Pfam" id="PF17479"/>
    </source>
</evidence>
<keyword evidence="5" id="KW-1185">Reference proteome</keyword>
<evidence type="ECO:0000259" key="2">
    <source>
        <dbReference type="Pfam" id="PF11258"/>
    </source>
</evidence>
<sequence>MKKIFNILIITLTLLLLFAACSKKTESPTPQTPGETPGATTDPIMNYKNVTEGFSPLTGLPHNGDGRAIIVQIENTPGARPQSGITKADLIYEMEVESNITRLTAFFLSEYPQKVGPVRSVRKQQIQLWSEWDYLYTFFGGSEYEPGQNIYQIKEELGIESPSLNGHKGGGSFSRAQDRKSPHNAYTDLTYTIENIYNNYSPQLRTIYFIENAKMEGDTAKEITFSYRSDNNVKYVYNDNNYDRFINEEPMVDKESNDQLVVKNIIIQYAPHYKVTDTVYTNIDLIGSGEAEYFTDGIKRIGRWERKDEDSLTIYYDDNGAEIPFKPGVTFIQIVREDTEVTVK</sequence>
<dbReference type="AlphaFoldDB" id="A0A6A7K894"/>
<dbReference type="Gene3D" id="3.50.90.10">
    <property type="entry name" value="YerB-like"/>
    <property type="match status" value="1"/>
</dbReference>
<reference evidence="4 5" key="1">
    <citation type="submission" date="2019-10" db="EMBL/GenBank/DDBJ databases">
        <title>Alkalibaculum tamaniensis sp.nov., a new alkaliphilic acetogen, isolated on methoxylated aromatics from a mud volcano.</title>
        <authorList>
            <person name="Khomyakova M.A."/>
            <person name="Merkel A.Y."/>
            <person name="Bonch-Osmolovskaya E.A."/>
            <person name="Slobodkin A.I."/>
        </authorList>
    </citation>
    <scope>NUCLEOTIDE SEQUENCE [LARGE SCALE GENOMIC DNA]</scope>
    <source>
        <strain evidence="4 5">M08DMB</strain>
    </source>
</reference>
<feature type="domain" description="DUF3048" evidence="3">
    <location>
        <begin position="224"/>
        <end position="332"/>
    </location>
</feature>
<evidence type="ECO:0000313" key="5">
    <source>
        <dbReference type="Proteomes" id="UP000440004"/>
    </source>
</evidence>
<gene>
    <name evidence="4" type="ORF">GC105_07040</name>
</gene>
<protein>
    <submittedName>
        <fullName evidence="4">DUF3048 domain-containing protein</fullName>
    </submittedName>
</protein>
<dbReference type="InterPro" id="IPR023158">
    <property type="entry name" value="YerB-like_sf"/>
</dbReference>
<dbReference type="RefSeq" id="WP_152803100.1">
    <property type="nucleotide sequence ID" value="NZ_WHNX01000008.1"/>
</dbReference>
<comment type="caution">
    <text evidence="4">The sequence shown here is derived from an EMBL/GenBank/DDBJ whole genome shotgun (WGS) entry which is preliminary data.</text>
</comment>
<dbReference type="Pfam" id="PF11258">
    <property type="entry name" value="DUF3048"/>
    <property type="match status" value="1"/>
</dbReference>
<accession>A0A6A7K894</accession>
<dbReference type="InterPro" id="IPR035328">
    <property type="entry name" value="DUF3048_C"/>
</dbReference>
<dbReference type="Pfam" id="PF17479">
    <property type="entry name" value="DUF3048_C"/>
    <property type="match status" value="1"/>
</dbReference>